<gene>
    <name evidence="4" type="ORF">TSTA_000820</name>
</gene>
<dbReference type="VEuPathDB" id="FungiDB:TSTA_000820"/>
<dbReference type="Gene3D" id="2.130.10.10">
    <property type="entry name" value="YVTN repeat-like/Quinoprotein amine dehydrogenase"/>
    <property type="match status" value="1"/>
</dbReference>
<dbReference type="PANTHER" id="PTHR19848:SF8">
    <property type="entry name" value="F-BOX AND WD REPEAT DOMAIN CONTAINING 7"/>
    <property type="match status" value="1"/>
</dbReference>
<dbReference type="PROSITE" id="PS00678">
    <property type="entry name" value="WD_REPEATS_1"/>
    <property type="match status" value="2"/>
</dbReference>
<sequence>MAICKFLDDAMRFIRKNILLIDQAPLQLYASALIFAPKGSFFAVAFSPDGKLVASGSVDYTIKLWDLATGTLRQTLEGHSGPVLAVAFSPDGKLTASGSYDKTVKLWDPATGTLRQTLEGHSDLIQTVAFSPNSKLVASGSYDKMVKLWDLATGTLRQTLEDHSGLVRVVAFSPDGKFLETNQGRLNTESHHVRSLSQTPSSLHKNILVTNEWLTRNDFNAIWLPVEYRATSSAVYESILVMGHASGRVTFLKLI</sequence>
<dbReference type="InParanoid" id="B8MSI2"/>
<dbReference type="CDD" id="cd00200">
    <property type="entry name" value="WD40"/>
    <property type="match status" value="1"/>
</dbReference>
<reference evidence="5" key="1">
    <citation type="journal article" date="2015" name="Genome Announc.">
        <title>Genome sequence of the AIDS-associated pathogen Penicillium marneffei (ATCC18224) and its near taxonomic relative Talaromyces stipitatus (ATCC10500).</title>
        <authorList>
            <person name="Nierman W.C."/>
            <person name="Fedorova-Abrams N.D."/>
            <person name="Andrianopoulos A."/>
        </authorList>
    </citation>
    <scope>NUCLEOTIDE SEQUENCE [LARGE SCALE GENOMIC DNA]</scope>
    <source>
        <strain evidence="5">ATCC 10500 / CBS 375.48 / QM 6759 / NRRL 1006</strain>
    </source>
</reference>
<proteinExistence type="predicted"/>
<dbReference type="PROSITE" id="PS50294">
    <property type="entry name" value="WD_REPEATS_REGION"/>
    <property type="match status" value="3"/>
</dbReference>
<dbReference type="HOGENOM" id="CLU_000288_57_19_1"/>
<dbReference type="OMA" id="QRERILW"/>
<dbReference type="Pfam" id="PF00400">
    <property type="entry name" value="WD40"/>
    <property type="match status" value="4"/>
</dbReference>
<evidence type="ECO:0000256" key="3">
    <source>
        <dbReference type="PROSITE-ProRule" id="PRU00221"/>
    </source>
</evidence>
<dbReference type="InterPro" id="IPR019775">
    <property type="entry name" value="WD40_repeat_CS"/>
</dbReference>
<accession>B8MSI2</accession>
<dbReference type="STRING" id="441959.B8MSI2"/>
<dbReference type="InterPro" id="IPR036322">
    <property type="entry name" value="WD40_repeat_dom_sf"/>
</dbReference>
<dbReference type="eggNOG" id="KOG0266">
    <property type="taxonomic scope" value="Eukaryota"/>
</dbReference>
<feature type="repeat" description="WD" evidence="3">
    <location>
        <begin position="34"/>
        <end position="75"/>
    </location>
</feature>
<evidence type="ECO:0000256" key="1">
    <source>
        <dbReference type="ARBA" id="ARBA00022574"/>
    </source>
</evidence>
<dbReference type="SMART" id="SM00320">
    <property type="entry name" value="WD40"/>
    <property type="match status" value="4"/>
</dbReference>
<keyword evidence="1 3" id="KW-0853">WD repeat</keyword>
<keyword evidence="2" id="KW-0677">Repeat</keyword>
<dbReference type="EMBL" id="EQ962660">
    <property type="protein sequence ID" value="EED12010.1"/>
    <property type="molecule type" value="Genomic_DNA"/>
</dbReference>
<feature type="repeat" description="WD" evidence="3">
    <location>
        <begin position="76"/>
        <end position="117"/>
    </location>
</feature>
<dbReference type="InterPro" id="IPR015943">
    <property type="entry name" value="WD40/YVTN_repeat-like_dom_sf"/>
</dbReference>
<dbReference type="OrthoDB" id="4226663at2759"/>
<dbReference type="SUPFAM" id="SSF50978">
    <property type="entry name" value="WD40 repeat-like"/>
    <property type="match status" value="1"/>
</dbReference>
<organism evidence="4 5">
    <name type="scientific">Talaromyces stipitatus (strain ATCC 10500 / CBS 375.48 / QM 6759 / NRRL 1006)</name>
    <name type="common">Penicillium stipitatum</name>
    <dbReference type="NCBI Taxonomy" id="441959"/>
    <lineage>
        <taxon>Eukaryota</taxon>
        <taxon>Fungi</taxon>
        <taxon>Dikarya</taxon>
        <taxon>Ascomycota</taxon>
        <taxon>Pezizomycotina</taxon>
        <taxon>Eurotiomycetes</taxon>
        <taxon>Eurotiomycetidae</taxon>
        <taxon>Eurotiales</taxon>
        <taxon>Trichocomaceae</taxon>
        <taxon>Talaromyces</taxon>
        <taxon>Talaromyces sect. Talaromyces</taxon>
    </lineage>
</organism>
<dbReference type="AlphaFoldDB" id="B8MSI2"/>
<keyword evidence="5" id="KW-1185">Reference proteome</keyword>
<dbReference type="PRINTS" id="PR00320">
    <property type="entry name" value="GPROTEINBRPT"/>
</dbReference>
<dbReference type="GeneID" id="8108705"/>
<dbReference type="PhylomeDB" id="B8MSI2"/>
<dbReference type="Proteomes" id="UP000001745">
    <property type="component" value="Unassembled WGS sequence"/>
</dbReference>
<dbReference type="RefSeq" id="XP_002487664.1">
    <property type="nucleotide sequence ID" value="XM_002487619.1"/>
</dbReference>
<dbReference type="PROSITE" id="PS50082">
    <property type="entry name" value="WD_REPEATS_2"/>
    <property type="match status" value="3"/>
</dbReference>
<evidence type="ECO:0000313" key="4">
    <source>
        <dbReference type="EMBL" id="EED12010.1"/>
    </source>
</evidence>
<protein>
    <submittedName>
        <fullName evidence="4">Wd40 repeat pf20, putative</fullName>
    </submittedName>
</protein>
<evidence type="ECO:0000256" key="2">
    <source>
        <dbReference type="ARBA" id="ARBA00022737"/>
    </source>
</evidence>
<dbReference type="PANTHER" id="PTHR19848">
    <property type="entry name" value="WD40 REPEAT PROTEIN"/>
    <property type="match status" value="1"/>
</dbReference>
<name>B8MSI2_TALSN</name>
<dbReference type="InterPro" id="IPR020472">
    <property type="entry name" value="WD40_PAC1"/>
</dbReference>
<dbReference type="InterPro" id="IPR001680">
    <property type="entry name" value="WD40_rpt"/>
</dbReference>
<feature type="repeat" description="WD" evidence="3">
    <location>
        <begin position="118"/>
        <end position="159"/>
    </location>
</feature>
<evidence type="ECO:0000313" key="5">
    <source>
        <dbReference type="Proteomes" id="UP000001745"/>
    </source>
</evidence>